<dbReference type="GO" id="GO:0000813">
    <property type="term" value="C:ESCRT I complex"/>
    <property type="evidence" value="ECO:0007669"/>
    <property type="project" value="InterPro"/>
</dbReference>
<dbReference type="InterPro" id="IPR037202">
    <property type="entry name" value="ESCRT_assembly_dom"/>
</dbReference>
<dbReference type="KEGG" id="kla:KLLA0_E04115g"/>
<evidence type="ECO:0000313" key="10">
    <source>
        <dbReference type="Proteomes" id="UP000000598"/>
    </source>
</evidence>
<comment type="subcellular location">
    <subcellularLocation>
        <location evidence="1">Endosome</location>
    </subcellularLocation>
</comment>
<gene>
    <name evidence="9" type="ORF">KLLA0_E04115g</name>
</gene>
<accession>Q6CPL0</accession>
<dbReference type="FunCoup" id="Q6CPL0">
    <property type="interactions" value="44"/>
</dbReference>
<keyword evidence="3 6" id="KW-0813">Transport</keyword>
<evidence type="ECO:0000256" key="1">
    <source>
        <dbReference type="ARBA" id="ARBA00004177"/>
    </source>
</evidence>
<dbReference type="InterPro" id="IPR017435">
    <property type="entry name" value="ESCRT-1_cplx_Vps37_fungi"/>
</dbReference>
<keyword evidence="10" id="KW-1185">Reference proteome</keyword>
<dbReference type="eggNOG" id="ENOG502S6GM">
    <property type="taxonomic scope" value="Eukaryota"/>
</dbReference>
<keyword evidence="7" id="KW-0175">Coiled coil</keyword>
<sequence length="187" mass="22074">MSLPELPPRPDRPKSTESLHCSDVELPQNVDLLTFNDIQQLLQQQDMPKEYAKRFNDNLVQDISNKSVAWKAQAEQLIEGLNKLAENKRHLKGELDSFKKLEFEYMKKWQDLDLLINSKFSNDALKKQLRHNVINLDEKSSHMVNEVPVTDESLDLFLEQYVNERTEYHLQREKLATWEQQDTLRLP</sequence>
<dbReference type="Pfam" id="PF07200">
    <property type="entry name" value="Mod_r"/>
    <property type="match status" value="1"/>
</dbReference>
<dbReference type="STRING" id="284590.Q6CPL0"/>
<dbReference type="InParanoid" id="Q6CPL0"/>
<organism evidence="9 10">
    <name type="scientific">Kluyveromyces lactis (strain ATCC 8585 / CBS 2359 / DSM 70799 / NBRC 1267 / NRRL Y-1140 / WM37)</name>
    <name type="common">Yeast</name>
    <name type="synonym">Candida sphaerica</name>
    <dbReference type="NCBI Taxonomy" id="284590"/>
    <lineage>
        <taxon>Eukaryota</taxon>
        <taxon>Fungi</taxon>
        <taxon>Dikarya</taxon>
        <taxon>Ascomycota</taxon>
        <taxon>Saccharomycotina</taxon>
        <taxon>Saccharomycetes</taxon>
        <taxon>Saccharomycetales</taxon>
        <taxon>Saccharomycetaceae</taxon>
        <taxon>Kluyveromyces</taxon>
    </lineage>
</organism>
<dbReference type="GO" id="GO:0032509">
    <property type="term" value="P:endosome transport via multivesicular body sorting pathway"/>
    <property type="evidence" value="ECO:0007669"/>
    <property type="project" value="InterPro"/>
</dbReference>
<dbReference type="GO" id="GO:0006886">
    <property type="term" value="P:intracellular protein transport"/>
    <property type="evidence" value="ECO:0007669"/>
    <property type="project" value="UniProtKB-ARBA"/>
</dbReference>
<evidence type="ECO:0000256" key="6">
    <source>
        <dbReference type="PROSITE-ProRule" id="PRU00646"/>
    </source>
</evidence>
<dbReference type="PIRSF" id="PIRSF038214">
    <property type="entry name" value="ESCRT1_Vps37_fungi"/>
    <property type="match status" value="1"/>
</dbReference>
<evidence type="ECO:0000256" key="5">
    <source>
        <dbReference type="ARBA" id="ARBA00022927"/>
    </source>
</evidence>
<name>Q6CPL0_KLULA</name>
<evidence type="ECO:0000256" key="3">
    <source>
        <dbReference type="ARBA" id="ARBA00022448"/>
    </source>
</evidence>
<dbReference type="Proteomes" id="UP000000598">
    <property type="component" value="Chromosome E"/>
</dbReference>
<dbReference type="EMBL" id="CR382125">
    <property type="protein sequence ID" value="CAG99216.1"/>
    <property type="molecule type" value="Genomic_DNA"/>
</dbReference>
<dbReference type="HOGENOM" id="CLU_109465_0_0_1"/>
<keyword evidence="4" id="KW-0967">Endosome</keyword>
<dbReference type="SUPFAM" id="SSF140111">
    <property type="entry name" value="Endosomal sorting complex assembly domain"/>
    <property type="match status" value="1"/>
</dbReference>
<feature type="domain" description="VPS37 C-terminal" evidence="8">
    <location>
        <begin position="102"/>
        <end position="187"/>
    </location>
</feature>
<proteinExistence type="inferred from homology"/>
<feature type="coiled-coil region" evidence="7">
    <location>
        <begin position="71"/>
        <end position="101"/>
    </location>
</feature>
<dbReference type="GO" id="GO:0043162">
    <property type="term" value="P:ubiquitin-dependent protein catabolic process via the multivesicular body sorting pathway"/>
    <property type="evidence" value="ECO:0007669"/>
    <property type="project" value="UniProtKB-ARBA"/>
</dbReference>
<dbReference type="Gene3D" id="1.10.287.660">
    <property type="entry name" value="Helix hairpin bin"/>
    <property type="match status" value="1"/>
</dbReference>
<evidence type="ECO:0000259" key="8">
    <source>
        <dbReference type="PROSITE" id="PS51314"/>
    </source>
</evidence>
<comment type="similarity">
    <text evidence="2">Belongs to the VPS37 family.</text>
</comment>
<evidence type="ECO:0000256" key="2">
    <source>
        <dbReference type="ARBA" id="ARBA00007617"/>
    </source>
</evidence>
<dbReference type="GO" id="GO:0072666">
    <property type="term" value="P:establishment of protein localization to vacuole"/>
    <property type="evidence" value="ECO:0007669"/>
    <property type="project" value="UniProtKB-ARBA"/>
</dbReference>
<dbReference type="InterPro" id="IPR029012">
    <property type="entry name" value="Helix_hairpin_bin_sf"/>
</dbReference>
<evidence type="ECO:0000313" key="9">
    <source>
        <dbReference type="EMBL" id="CAG99216.1"/>
    </source>
</evidence>
<reference evidence="9 10" key="1">
    <citation type="journal article" date="2004" name="Nature">
        <title>Genome evolution in yeasts.</title>
        <authorList>
            <consortium name="Genolevures"/>
            <person name="Dujon B."/>
            <person name="Sherman D."/>
            <person name="Fischer G."/>
            <person name="Durrens P."/>
            <person name="Casaregola S."/>
            <person name="Lafontaine I."/>
            <person name="de Montigny J."/>
            <person name="Marck C."/>
            <person name="Neuveglise C."/>
            <person name="Talla E."/>
            <person name="Goffard N."/>
            <person name="Frangeul L."/>
            <person name="Aigle M."/>
            <person name="Anthouard V."/>
            <person name="Babour A."/>
            <person name="Barbe V."/>
            <person name="Barnay S."/>
            <person name="Blanchin S."/>
            <person name="Beckerich J.M."/>
            <person name="Beyne E."/>
            <person name="Bleykasten C."/>
            <person name="Boisrame A."/>
            <person name="Boyer J."/>
            <person name="Cattolico L."/>
            <person name="Confanioleri F."/>
            <person name="de Daruvar A."/>
            <person name="Despons L."/>
            <person name="Fabre E."/>
            <person name="Fairhead C."/>
            <person name="Ferry-Dumazet H."/>
            <person name="Groppi A."/>
            <person name="Hantraye F."/>
            <person name="Hennequin C."/>
            <person name="Jauniaux N."/>
            <person name="Joyet P."/>
            <person name="Kachouri R."/>
            <person name="Kerrest A."/>
            <person name="Koszul R."/>
            <person name="Lemaire M."/>
            <person name="Lesur I."/>
            <person name="Ma L."/>
            <person name="Muller H."/>
            <person name="Nicaud J.M."/>
            <person name="Nikolski M."/>
            <person name="Oztas S."/>
            <person name="Ozier-Kalogeropoulos O."/>
            <person name="Pellenz S."/>
            <person name="Potier S."/>
            <person name="Richard G.F."/>
            <person name="Straub M.L."/>
            <person name="Suleau A."/>
            <person name="Swennene D."/>
            <person name="Tekaia F."/>
            <person name="Wesolowski-Louvel M."/>
            <person name="Westhof E."/>
            <person name="Wirth B."/>
            <person name="Zeniou-Meyer M."/>
            <person name="Zivanovic I."/>
            <person name="Bolotin-Fukuhara M."/>
            <person name="Thierry A."/>
            <person name="Bouchier C."/>
            <person name="Caudron B."/>
            <person name="Scarpelli C."/>
            <person name="Gaillardin C."/>
            <person name="Weissenbach J."/>
            <person name="Wincker P."/>
            <person name="Souciet J.L."/>
        </authorList>
    </citation>
    <scope>NUCLEOTIDE SEQUENCE [LARGE SCALE GENOMIC DNA]</scope>
    <source>
        <strain evidence="10">ATCC 8585 / CBS 2359 / DSM 70799 / NBRC 1267 / NRRL Y-1140 / WM37</strain>
    </source>
</reference>
<keyword evidence="5 6" id="KW-0653">Protein transport</keyword>
<dbReference type="AlphaFoldDB" id="Q6CPL0"/>
<evidence type="ECO:0000256" key="7">
    <source>
        <dbReference type="SAM" id="Coils"/>
    </source>
</evidence>
<dbReference type="PROSITE" id="PS51314">
    <property type="entry name" value="VPS37_C"/>
    <property type="match status" value="1"/>
</dbReference>
<protein>
    <submittedName>
        <fullName evidence="9">KLLA0E04115p</fullName>
    </submittedName>
</protein>
<dbReference type="OMA" id="YVTKFHP"/>
<dbReference type="PaxDb" id="284590-Q6CPL0"/>
<dbReference type="InterPro" id="IPR009851">
    <property type="entry name" value="Mod_r"/>
</dbReference>
<evidence type="ECO:0000256" key="4">
    <source>
        <dbReference type="ARBA" id="ARBA00022753"/>
    </source>
</evidence>